<dbReference type="InterPro" id="IPR001789">
    <property type="entry name" value="Sig_transdc_resp-reg_receiver"/>
</dbReference>
<keyword evidence="9" id="KW-0472">Membrane</keyword>
<dbReference type="PROSITE" id="PS50110">
    <property type="entry name" value="RESPONSE_REGULATORY"/>
    <property type="match status" value="1"/>
</dbReference>
<proteinExistence type="predicted"/>
<dbReference type="InterPro" id="IPR011006">
    <property type="entry name" value="CheY-like_superfamily"/>
</dbReference>
<dbReference type="GO" id="GO:0005886">
    <property type="term" value="C:plasma membrane"/>
    <property type="evidence" value="ECO:0007669"/>
    <property type="project" value="UniProtKB-SubCell"/>
</dbReference>
<feature type="modified residue" description="4-aspartylphosphate" evidence="11">
    <location>
        <position position="51"/>
    </location>
</feature>
<organism evidence="14 15">
    <name type="scientific">Hymenobacter qilianensis</name>
    <dbReference type="NCBI Taxonomy" id="1385715"/>
    <lineage>
        <taxon>Bacteria</taxon>
        <taxon>Pseudomonadati</taxon>
        <taxon>Bacteroidota</taxon>
        <taxon>Cytophagia</taxon>
        <taxon>Cytophagales</taxon>
        <taxon>Hymenobacteraceae</taxon>
        <taxon>Hymenobacter</taxon>
    </lineage>
</organism>
<dbReference type="InterPro" id="IPR036641">
    <property type="entry name" value="HPT_dom_sf"/>
</dbReference>
<evidence type="ECO:0000313" key="15">
    <source>
        <dbReference type="Proteomes" id="UP000516093"/>
    </source>
</evidence>
<evidence type="ECO:0000256" key="9">
    <source>
        <dbReference type="ARBA" id="ARBA00023136"/>
    </source>
</evidence>
<dbReference type="KEGG" id="hqi:H9L05_07900"/>
<dbReference type="RefSeq" id="WP_187733701.1">
    <property type="nucleotide sequence ID" value="NZ_CP060784.1"/>
</dbReference>
<feature type="domain" description="Response regulatory" evidence="12">
    <location>
        <begin position="2"/>
        <end position="120"/>
    </location>
</feature>
<dbReference type="SUPFAM" id="SSF47226">
    <property type="entry name" value="Histidine-containing phosphotransfer domain, HPT domain"/>
    <property type="match status" value="1"/>
</dbReference>
<dbReference type="PROSITE" id="PS50894">
    <property type="entry name" value="HPT"/>
    <property type="match status" value="1"/>
</dbReference>
<evidence type="ECO:0000256" key="4">
    <source>
        <dbReference type="ARBA" id="ARBA00022692"/>
    </source>
</evidence>
<dbReference type="GO" id="GO:0005524">
    <property type="term" value="F:ATP binding"/>
    <property type="evidence" value="ECO:0007669"/>
    <property type="project" value="UniProtKB-KW"/>
</dbReference>
<dbReference type="PANTHER" id="PTHR45339:SF1">
    <property type="entry name" value="HYBRID SIGNAL TRANSDUCTION HISTIDINE KINASE J"/>
    <property type="match status" value="1"/>
</dbReference>
<gene>
    <name evidence="14" type="ORF">H9L05_07900</name>
</gene>
<evidence type="ECO:0000256" key="1">
    <source>
        <dbReference type="ARBA" id="ARBA00004651"/>
    </source>
</evidence>
<dbReference type="PANTHER" id="PTHR45339">
    <property type="entry name" value="HYBRID SIGNAL TRANSDUCTION HISTIDINE KINASE J"/>
    <property type="match status" value="1"/>
</dbReference>
<dbReference type="GO" id="GO:0004672">
    <property type="term" value="F:protein kinase activity"/>
    <property type="evidence" value="ECO:0007669"/>
    <property type="project" value="UniProtKB-ARBA"/>
</dbReference>
<reference evidence="14 15" key="1">
    <citation type="submission" date="2020-08" db="EMBL/GenBank/DDBJ databases">
        <title>Genome sequence of Hymenobacter qilianensis JCM 19763T.</title>
        <authorList>
            <person name="Hyun D.-W."/>
            <person name="Bae J.-W."/>
        </authorList>
    </citation>
    <scope>NUCLEOTIDE SEQUENCE [LARGE SCALE GENOMIC DNA]</scope>
    <source>
        <strain evidence="14 15">JCM 19763</strain>
    </source>
</reference>
<evidence type="ECO:0000256" key="10">
    <source>
        <dbReference type="PROSITE-ProRule" id="PRU00110"/>
    </source>
</evidence>
<dbReference type="Gene3D" id="1.20.120.160">
    <property type="entry name" value="HPT domain"/>
    <property type="match status" value="1"/>
</dbReference>
<keyword evidence="7" id="KW-1133">Transmembrane helix</keyword>
<dbReference type="Pfam" id="PF01627">
    <property type="entry name" value="Hpt"/>
    <property type="match status" value="1"/>
</dbReference>
<dbReference type="EMBL" id="CP060784">
    <property type="protein sequence ID" value="QNP53487.1"/>
    <property type="molecule type" value="Genomic_DNA"/>
</dbReference>
<dbReference type="GO" id="GO:0000160">
    <property type="term" value="P:phosphorelay signal transduction system"/>
    <property type="evidence" value="ECO:0007669"/>
    <property type="project" value="UniProtKB-KW"/>
</dbReference>
<keyword evidence="6" id="KW-0067">ATP-binding</keyword>
<evidence type="ECO:0000256" key="11">
    <source>
        <dbReference type="PROSITE-ProRule" id="PRU00169"/>
    </source>
</evidence>
<keyword evidence="15" id="KW-1185">Reference proteome</keyword>
<evidence type="ECO:0000256" key="8">
    <source>
        <dbReference type="ARBA" id="ARBA00023012"/>
    </source>
</evidence>
<evidence type="ECO:0000259" key="13">
    <source>
        <dbReference type="PROSITE" id="PS50894"/>
    </source>
</evidence>
<keyword evidence="4" id="KW-0812">Transmembrane</keyword>
<dbReference type="SMART" id="SM00448">
    <property type="entry name" value="REC"/>
    <property type="match status" value="1"/>
</dbReference>
<dbReference type="SUPFAM" id="SSF52172">
    <property type="entry name" value="CheY-like"/>
    <property type="match status" value="1"/>
</dbReference>
<evidence type="ECO:0000256" key="2">
    <source>
        <dbReference type="ARBA" id="ARBA00022475"/>
    </source>
</evidence>
<evidence type="ECO:0000256" key="3">
    <source>
        <dbReference type="ARBA" id="ARBA00022553"/>
    </source>
</evidence>
<protein>
    <submittedName>
        <fullName evidence="14">Response regulator</fullName>
    </submittedName>
</protein>
<sequence length="239" mass="26596">MRVLLVEDNDVNRQVAQLILANYGVTVDAAPNGATALRLFGEQRYDLILMDIQMPGMSGLEVTAQIRRHPDAVRARTPIIALTANAFHEANEKYLAVGIDDCLTKPFEEAELLEKMSVLRQASQQATRPLFDLSELYQMAHGQTNFVRSILDSFLENTPEVVTQLTAASEASDWAQVGALVHKIKPSLKVLHAHDLLTPIRTLEAPDSLPEESAKATKQLIQLLPQLLRALEQRRQKLS</sequence>
<accession>A0A7H0GYX1</accession>
<feature type="domain" description="HPt" evidence="13">
    <location>
        <begin position="143"/>
        <end position="239"/>
    </location>
</feature>
<name>A0A7H0GYX1_9BACT</name>
<evidence type="ECO:0000256" key="6">
    <source>
        <dbReference type="ARBA" id="ARBA00022840"/>
    </source>
</evidence>
<keyword evidence="3 11" id="KW-0597">Phosphoprotein</keyword>
<dbReference type="Proteomes" id="UP000516093">
    <property type="component" value="Chromosome"/>
</dbReference>
<keyword evidence="5" id="KW-0547">Nucleotide-binding</keyword>
<dbReference type="Gene3D" id="3.40.50.2300">
    <property type="match status" value="1"/>
</dbReference>
<dbReference type="AlphaFoldDB" id="A0A7H0GYX1"/>
<evidence type="ECO:0000256" key="7">
    <source>
        <dbReference type="ARBA" id="ARBA00022989"/>
    </source>
</evidence>
<comment type="subcellular location">
    <subcellularLocation>
        <location evidence="1">Cell membrane</location>
        <topology evidence="1">Multi-pass membrane protein</topology>
    </subcellularLocation>
</comment>
<keyword evidence="8" id="KW-0902">Two-component regulatory system</keyword>
<evidence type="ECO:0000313" key="14">
    <source>
        <dbReference type="EMBL" id="QNP53487.1"/>
    </source>
</evidence>
<evidence type="ECO:0000259" key="12">
    <source>
        <dbReference type="PROSITE" id="PS50110"/>
    </source>
</evidence>
<feature type="modified residue" description="Phosphohistidine" evidence="10">
    <location>
        <position position="182"/>
    </location>
</feature>
<dbReference type="InterPro" id="IPR008207">
    <property type="entry name" value="Sig_transdc_His_kin_Hpt_dom"/>
</dbReference>
<dbReference type="Pfam" id="PF00072">
    <property type="entry name" value="Response_reg"/>
    <property type="match status" value="1"/>
</dbReference>
<dbReference type="CDD" id="cd17546">
    <property type="entry name" value="REC_hyHK_CKI1_RcsC-like"/>
    <property type="match status" value="1"/>
</dbReference>
<evidence type="ECO:0000256" key="5">
    <source>
        <dbReference type="ARBA" id="ARBA00022741"/>
    </source>
</evidence>
<keyword evidence="2" id="KW-1003">Cell membrane</keyword>